<proteinExistence type="predicted"/>
<evidence type="ECO:0000313" key="1">
    <source>
        <dbReference type="EMBL" id="VEL22621.1"/>
    </source>
</evidence>
<reference evidence="1" key="1">
    <citation type="submission" date="2018-11" db="EMBL/GenBank/DDBJ databases">
        <authorList>
            <consortium name="Pathogen Informatics"/>
        </authorList>
    </citation>
    <scope>NUCLEOTIDE SEQUENCE</scope>
</reference>
<gene>
    <name evidence="1" type="ORF">PXEA_LOCUS16061</name>
</gene>
<dbReference type="AlphaFoldDB" id="A0A3S5A8C0"/>
<name>A0A3S5A8C0_9PLAT</name>
<comment type="caution">
    <text evidence="1">The sequence shown here is derived from an EMBL/GenBank/DDBJ whole genome shotgun (WGS) entry which is preliminary data.</text>
</comment>
<keyword evidence="2" id="KW-1185">Reference proteome</keyword>
<sequence length="59" mass="6166">MAHNSSVSRADCDIFCLFPPPHRPLPGVCQAAQVVVSSILTPPFCLGAIGPEHLQAPAT</sequence>
<organism evidence="1 2">
    <name type="scientific">Protopolystoma xenopodis</name>
    <dbReference type="NCBI Taxonomy" id="117903"/>
    <lineage>
        <taxon>Eukaryota</taxon>
        <taxon>Metazoa</taxon>
        <taxon>Spiralia</taxon>
        <taxon>Lophotrochozoa</taxon>
        <taxon>Platyhelminthes</taxon>
        <taxon>Monogenea</taxon>
        <taxon>Polyopisthocotylea</taxon>
        <taxon>Polystomatidea</taxon>
        <taxon>Polystomatidae</taxon>
        <taxon>Protopolystoma</taxon>
    </lineage>
</organism>
<dbReference type="Proteomes" id="UP000784294">
    <property type="component" value="Unassembled WGS sequence"/>
</dbReference>
<protein>
    <submittedName>
        <fullName evidence="1">Uncharacterized protein</fullName>
    </submittedName>
</protein>
<accession>A0A3S5A8C0</accession>
<dbReference type="EMBL" id="CAAALY010057482">
    <property type="protein sequence ID" value="VEL22621.1"/>
    <property type="molecule type" value="Genomic_DNA"/>
</dbReference>
<evidence type="ECO:0000313" key="2">
    <source>
        <dbReference type="Proteomes" id="UP000784294"/>
    </source>
</evidence>